<dbReference type="NCBIfam" id="TIGR02168">
    <property type="entry name" value="SMC_prok_B"/>
    <property type="match status" value="1"/>
</dbReference>
<evidence type="ECO:0000313" key="10">
    <source>
        <dbReference type="Proteomes" id="UP000231134"/>
    </source>
</evidence>
<protein>
    <recommendedName>
        <fullName evidence="6">Chromosome partition protein Smc</fullName>
    </recommendedName>
</protein>
<dbReference type="Proteomes" id="UP000231134">
    <property type="component" value="Unassembled WGS sequence"/>
</dbReference>
<evidence type="ECO:0000256" key="5">
    <source>
        <dbReference type="ARBA" id="ARBA00023125"/>
    </source>
</evidence>
<name>A0A2M9AAF9_9BACT</name>
<dbReference type="InterPro" id="IPR010935">
    <property type="entry name" value="SMC_hinge"/>
</dbReference>
<dbReference type="Gene3D" id="3.40.50.300">
    <property type="entry name" value="P-loop containing nucleotide triphosphate hydrolases"/>
    <property type="match status" value="2"/>
</dbReference>
<dbReference type="PANTHER" id="PTHR43977">
    <property type="entry name" value="STRUCTURAL MAINTENANCE OF CHROMOSOMES PROTEIN 3"/>
    <property type="match status" value="1"/>
</dbReference>
<dbReference type="GO" id="GO:0006260">
    <property type="term" value="P:DNA replication"/>
    <property type="evidence" value="ECO:0007669"/>
    <property type="project" value="UniProtKB-UniRule"/>
</dbReference>
<evidence type="ECO:0000256" key="2">
    <source>
        <dbReference type="ARBA" id="ARBA00022741"/>
    </source>
</evidence>
<dbReference type="SMART" id="SM00968">
    <property type="entry name" value="SMC_hinge"/>
    <property type="match status" value="1"/>
</dbReference>
<dbReference type="SUPFAM" id="SSF75553">
    <property type="entry name" value="Smc hinge domain"/>
    <property type="match status" value="1"/>
</dbReference>
<feature type="coiled-coil region" evidence="6">
    <location>
        <begin position="270"/>
        <end position="502"/>
    </location>
</feature>
<feature type="domain" description="SMC hinge" evidence="8">
    <location>
        <begin position="519"/>
        <end position="631"/>
    </location>
</feature>
<dbReference type="InterPro" id="IPR024704">
    <property type="entry name" value="SMC"/>
</dbReference>
<comment type="function">
    <text evidence="6">Required for chromosome condensation and partitioning.</text>
</comment>
<keyword evidence="10" id="KW-1185">Reference proteome</keyword>
<keyword evidence="4 6" id="KW-0175">Coiled coil</keyword>
<dbReference type="Gene3D" id="6.10.140.1720">
    <property type="match status" value="1"/>
</dbReference>
<comment type="similarity">
    <text evidence="6">Belongs to the SMC family.</text>
</comment>
<feature type="coiled-coil region" evidence="6">
    <location>
        <begin position="168"/>
        <end position="209"/>
    </location>
</feature>
<dbReference type="GO" id="GO:0003677">
    <property type="term" value="F:DNA binding"/>
    <property type="evidence" value="ECO:0007669"/>
    <property type="project" value="UniProtKB-UniRule"/>
</dbReference>
<dbReference type="RefSeq" id="WP_100426551.1">
    <property type="nucleotide sequence ID" value="NZ_PGEX01000001.1"/>
</dbReference>
<feature type="region of interest" description="Disordered" evidence="7">
    <location>
        <begin position="760"/>
        <end position="780"/>
    </location>
</feature>
<dbReference type="AlphaFoldDB" id="A0A2M9AAF9"/>
<dbReference type="InterPro" id="IPR011890">
    <property type="entry name" value="SMC_prok"/>
</dbReference>
<dbReference type="GO" id="GO:0005694">
    <property type="term" value="C:chromosome"/>
    <property type="evidence" value="ECO:0007669"/>
    <property type="project" value="InterPro"/>
</dbReference>
<dbReference type="EMBL" id="PGEX01000001">
    <property type="protein sequence ID" value="PJJ42705.1"/>
    <property type="molecule type" value="Genomic_DNA"/>
</dbReference>
<dbReference type="GO" id="GO:0005524">
    <property type="term" value="F:ATP binding"/>
    <property type="evidence" value="ECO:0007669"/>
    <property type="project" value="UniProtKB-UniRule"/>
</dbReference>
<dbReference type="SUPFAM" id="SSF52540">
    <property type="entry name" value="P-loop containing nucleoside triphosphate hydrolases"/>
    <property type="match status" value="1"/>
</dbReference>
<keyword evidence="3 6" id="KW-0067">ATP-binding</keyword>
<keyword evidence="1 6" id="KW-0963">Cytoplasm</keyword>
<dbReference type="SUPFAM" id="SSF57997">
    <property type="entry name" value="Tropomyosin"/>
    <property type="match status" value="1"/>
</dbReference>
<dbReference type="GO" id="GO:0007059">
    <property type="term" value="P:chromosome segregation"/>
    <property type="evidence" value="ECO:0007669"/>
    <property type="project" value="UniProtKB-UniRule"/>
</dbReference>
<dbReference type="InterPro" id="IPR003395">
    <property type="entry name" value="RecF/RecN/SMC_N"/>
</dbReference>
<evidence type="ECO:0000256" key="6">
    <source>
        <dbReference type="HAMAP-Rule" id="MF_01894"/>
    </source>
</evidence>
<dbReference type="GO" id="GO:0007062">
    <property type="term" value="P:sister chromatid cohesion"/>
    <property type="evidence" value="ECO:0007669"/>
    <property type="project" value="InterPro"/>
</dbReference>
<sequence>MKITKLKIFGFKSFAQRTEITFPGNGLTAVVGPNGAGKSNIVDAIRWVLGEQRASVLRMDKMQSVIFSGTEERAAMSIAEVSLVIDNSNGDLASEYSEVMVTRRAHRDGLTEYLINNQECRLKDIQNLFFDSGLGLGNYSQMNETMIRNVLADSPEYRRTLFEEAAGVSKYKKQRKETISQLERVRNDMERVEDNLRRERQTVRQFEKQVEKAKEWKRLRTRLRELDLSVSLDRHEENRRNLGVLNEAKARVSNEQESDKTRLTELDAKIAERQLAIAGDEENLRGLENEVKKQEITLNDLNNELTRNREQQGIAAMNVQKYRDEITQAENSISQLEAEKAKLEENLQSLGSEDAISEQEAELAREEEALQILTDTVDDLREQSRTLSDQRIASLNRANSLRSKWQRQDAEADMLRGNIDKWKEDLEDLERKKSELEESLKTFEDGIKNAEKDIENGSERKSVQEEDIEIKKQELSAIDEKISRAKSHKAGLESRIEVLQNMDSDAGSGADYLVNSRASEVKGLLGSLIDVDAEYANAIEFALGRSLNAVVTNSPSSLEGLLDALDSANAGNAMIAFAHGSSVNPEFPSKPGVIGIASNYVKADASVKAIVDQLLSHTILVDSFATAKALSAEFAGEDYWFLSTDGRYVSASGLVFGGRGKSEAPGVLARKAEVDKDLAELETLIAEIGSLEDEREKANELLEEARSMLSETEETIREANETIRSGIAAQKIHQSMLLDTEHRIDALNANLQNAEQRIQKAESERSDDAELAEAEAESERLEDEYAKVMEILEEKDQIRKDKDEDVRTLRSQLGSAQSTMQESLARIRSIGDQVKFFDNIISNRKNDIDNIESHKDELLFKETEIADRIQVQDAELRKKEEERDIAREHYNVVAGDMNDWRSEVRQINSKLLERSNDLNDLTLRISTLGQNIDRMRERIFAEWEVDIDHAEDVSRVEYEEKEAKKEISEIRVQIKNLGPVNTEIMEDFDAEKARLAEIEKQFDDLDKARASLERTITKLDGIARDRFLSTFRNIQKNFQDVFSRIMINGEAKLTLQDGVDPLEAAIEVNARPTGKKMRGVTALSGGERALTAVSLLFAIYMEKPSPYCVLDEVDGPLDDANIGRFMELLRHFSNQTQFILVTHNKRTMAAADMLYGVTQEIKGISRIASVKLDDAVALELHRT</sequence>
<dbReference type="PIRSF" id="PIRSF005719">
    <property type="entry name" value="SMC"/>
    <property type="match status" value="1"/>
</dbReference>
<dbReference type="Gene3D" id="3.30.70.1620">
    <property type="match status" value="1"/>
</dbReference>
<evidence type="ECO:0000256" key="1">
    <source>
        <dbReference type="ARBA" id="ARBA00022490"/>
    </source>
</evidence>
<keyword evidence="2 6" id="KW-0547">Nucleotide-binding</keyword>
<proteinExistence type="inferred from homology"/>
<accession>A0A2M9AAF9</accession>
<reference evidence="9 10" key="1">
    <citation type="submission" date="2017-11" db="EMBL/GenBank/DDBJ databases">
        <title>Animal gut microbial communities from fecal samples from Wisconsin, USA.</title>
        <authorList>
            <person name="Neumann A."/>
        </authorList>
    </citation>
    <scope>NUCLEOTIDE SEQUENCE [LARGE SCALE GENOMIC DNA]</scope>
    <source>
        <strain evidence="9 10">UWS3</strain>
    </source>
</reference>
<dbReference type="InterPro" id="IPR027417">
    <property type="entry name" value="P-loop_NTPase"/>
</dbReference>
<feature type="coiled-coil region" evidence="6">
    <location>
        <begin position="981"/>
        <end position="1015"/>
    </location>
</feature>
<dbReference type="GO" id="GO:0016887">
    <property type="term" value="F:ATP hydrolysis activity"/>
    <property type="evidence" value="ECO:0007669"/>
    <property type="project" value="InterPro"/>
</dbReference>
<dbReference type="GO" id="GO:0005737">
    <property type="term" value="C:cytoplasm"/>
    <property type="evidence" value="ECO:0007669"/>
    <property type="project" value="UniProtKB-SubCell"/>
</dbReference>
<dbReference type="InterPro" id="IPR036277">
    <property type="entry name" value="SMC_hinge_sf"/>
</dbReference>
<dbReference type="Pfam" id="PF02463">
    <property type="entry name" value="SMC_N"/>
    <property type="match status" value="1"/>
</dbReference>
<evidence type="ECO:0000313" key="9">
    <source>
        <dbReference type="EMBL" id="PJJ42705.1"/>
    </source>
</evidence>
<gene>
    <name evidence="6" type="primary">smc</name>
    <name evidence="9" type="ORF">BGX16_2747</name>
</gene>
<comment type="subcellular location">
    <subcellularLocation>
        <location evidence="6">Cytoplasm</location>
    </subcellularLocation>
</comment>
<comment type="caution">
    <text evidence="9">The sequence shown here is derived from an EMBL/GenBank/DDBJ whole genome shotgun (WGS) entry which is preliminary data.</text>
</comment>
<comment type="subunit">
    <text evidence="6">Homodimer.</text>
</comment>
<dbReference type="Pfam" id="PF06470">
    <property type="entry name" value="SMC_hinge"/>
    <property type="match status" value="1"/>
</dbReference>
<keyword evidence="5 6" id="KW-0238">DNA-binding</keyword>
<dbReference type="Gene3D" id="1.20.1060.20">
    <property type="match status" value="1"/>
</dbReference>
<comment type="domain">
    <text evidence="6">Contains large globular domains required for ATP hydrolysis at each terminus and a third globular domain forming a flexible hinge near the middle of the molecule. These domains are separated by coiled-coil structures.</text>
</comment>
<evidence type="ECO:0000259" key="8">
    <source>
        <dbReference type="SMART" id="SM00968"/>
    </source>
</evidence>
<organism evidence="9 10">
    <name type="scientific">Hallerella succinigenes</name>
    <dbReference type="NCBI Taxonomy" id="1896222"/>
    <lineage>
        <taxon>Bacteria</taxon>
        <taxon>Pseudomonadati</taxon>
        <taxon>Fibrobacterota</taxon>
        <taxon>Fibrobacteria</taxon>
        <taxon>Fibrobacterales</taxon>
        <taxon>Fibrobacteraceae</taxon>
        <taxon>Hallerella</taxon>
    </lineage>
</organism>
<evidence type="ECO:0000256" key="7">
    <source>
        <dbReference type="SAM" id="MobiDB-lite"/>
    </source>
</evidence>
<evidence type="ECO:0000256" key="3">
    <source>
        <dbReference type="ARBA" id="ARBA00022840"/>
    </source>
</evidence>
<dbReference type="OrthoDB" id="9808768at2"/>
<evidence type="ECO:0000256" key="4">
    <source>
        <dbReference type="ARBA" id="ARBA00023054"/>
    </source>
</evidence>
<dbReference type="GO" id="GO:0030261">
    <property type="term" value="P:chromosome condensation"/>
    <property type="evidence" value="ECO:0007669"/>
    <property type="project" value="InterPro"/>
</dbReference>
<feature type="binding site" evidence="6">
    <location>
        <begin position="33"/>
        <end position="40"/>
    </location>
    <ligand>
        <name>ATP</name>
        <dbReference type="ChEBI" id="CHEBI:30616"/>
    </ligand>
</feature>
<dbReference type="HAMAP" id="MF_01894">
    <property type="entry name" value="Smc_prok"/>
    <property type="match status" value="1"/>
</dbReference>